<feature type="region of interest" description="Disordered" evidence="2">
    <location>
        <begin position="1"/>
        <end position="120"/>
    </location>
</feature>
<dbReference type="PROSITE" id="PS50157">
    <property type="entry name" value="ZINC_FINGER_C2H2_2"/>
    <property type="match status" value="1"/>
</dbReference>
<dbReference type="EMBL" id="SDAM02029574">
    <property type="protein sequence ID" value="KAH6755937.1"/>
    <property type="molecule type" value="Genomic_DNA"/>
</dbReference>
<keyword evidence="1" id="KW-0479">Metal-binding</keyword>
<dbReference type="PANTHER" id="PTHR47591">
    <property type="entry name" value="ZINC FINGER PROTEIN ZAT2-RELATED"/>
    <property type="match status" value="1"/>
</dbReference>
<keyword evidence="1" id="KW-0862">Zinc</keyword>
<comment type="caution">
    <text evidence="4">The sequence shown here is derived from an EMBL/GenBank/DDBJ whole genome shotgun (WGS) entry which is preliminary data.</text>
</comment>
<reference evidence="4 5" key="1">
    <citation type="journal article" date="2021" name="Nat. Commun.">
        <title>Incipient diploidization of the medicinal plant Perilla within 10,000 years.</title>
        <authorList>
            <person name="Zhang Y."/>
            <person name="Shen Q."/>
            <person name="Leng L."/>
            <person name="Zhang D."/>
            <person name="Chen S."/>
            <person name="Shi Y."/>
            <person name="Ning Z."/>
            <person name="Chen S."/>
        </authorList>
    </citation>
    <scope>NUCLEOTIDE SEQUENCE [LARGE SCALE GENOMIC DNA]</scope>
    <source>
        <strain evidence="5">cv. PC099</strain>
    </source>
</reference>
<feature type="region of interest" description="Disordered" evidence="2">
    <location>
        <begin position="169"/>
        <end position="204"/>
    </location>
</feature>
<organism evidence="4 5">
    <name type="scientific">Perilla frutescens var. hirtella</name>
    <name type="common">Perilla citriodora</name>
    <name type="synonym">Perilla setoyensis</name>
    <dbReference type="NCBI Taxonomy" id="608512"/>
    <lineage>
        <taxon>Eukaryota</taxon>
        <taxon>Viridiplantae</taxon>
        <taxon>Streptophyta</taxon>
        <taxon>Embryophyta</taxon>
        <taxon>Tracheophyta</taxon>
        <taxon>Spermatophyta</taxon>
        <taxon>Magnoliopsida</taxon>
        <taxon>eudicotyledons</taxon>
        <taxon>Gunneridae</taxon>
        <taxon>Pentapetalae</taxon>
        <taxon>asterids</taxon>
        <taxon>lamiids</taxon>
        <taxon>Lamiales</taxon>
        <taxon>Lamiaceae</taxon>
        <taxon>Nepetoideae</taxon>
        <taxon>Elsholtzieae</taxon>
        <taxon>Perilla</taxon>
    </lineage>
</organism>
<dbReference type="AlphaFoldDB" id="A0AAD4NX83"/>
<accession>A0AAD4NX83</accession>
<sequence length="204" mass="20730">MSNSDGAPGNKGSPSNPNTPRTEESPRRSSVGDNAAPHGSPIGRGFSPRPFRQSPGSSRGTTPGGGLSPAGQAIPVGGGGSGDGCAPRNVGSPAGRKRGRYGGAAADGGSTSEDGGRRTYNCSVCPRVFNTPNAMFGHMRAHPDRGWTGAHPPPSFRAEEEFADLRGAEAAADGGEAVADEEEAGEARSYRVPDLNNPPPPDDI</sequence>
<dbReference type="PANTHER" id="PTHR47591:SF1">
    <property type="entry name" value="ZINC FINGER PROTEIN ZAT2-RELATED"/>
    <property type="match status" value="1"/>
</dbReference>
<keyword evidence="1" id="KW-0863">Zinc-finger</keyword>
<dbReference type="Proteomes" id="UP001190926">
    <property type="component" value="Unassembled WGS sequence"/>
</dbReference>
<dbReference type="InterPro" id="IPR036236">
    <property type="entry name" value="Znf_C2H2_sf"/>
</dbReference>
<protein>
    <recommendedName>
        <fullName evidence="3">C2H2-type domain-containing protein</fullName>
    </recommendedName>
</protein>
<dbReference type="PROSITE" id="PS00028">
    <property type="entry name" value="ZINC_FINGER_C2H2_1"/>
    <property type="match status" value="1"/>
</dbReference>
<dbReference type="SMART" id="SM00355">
    <property type="entry name" value="ZnF_C2H2"/>
    <property type="match status" value="1"/>
</dbReference>
<evidence type="ECO:0000256" key="1">
    <source>
        <dbReference type="PROSITE-ProRule" id="PRU00042"/>
    </source>
</evidence>
<dbReference type="GO" id="GO:0008270">
    <property type="term" value="F:zinc ion binding"/>
    <property type="evidence" value="ECO:0007669"/>
    <property type="project" value="UniProtKB-KW"/>
</dbReference>
<evidence type="ECO:0000313" key="4">
    <source>
        <dbReference type="EMBL" id="KAH6755937.1"/>
    </source>
</evidence>
<gene>
    <name evidence="4" type="ORF">C2S53_007063</name>
</gene>
<dbReference type="InterPro" id="IPR013087">
    <property type="entry name" value="Znf_C2H2_type"/>
</dbReference>
<dbReference type="Pfam" id="PF13912">
    <property type="entry name" value="zf-C2H2_6"/>
    <property type="match status" value="1"/>
</dbReference>
<evidence type="ECO:0000313" key="5">
    <source>
        <dbReference type="Proteomes" id="UP001190926"/>
    </source>
</evidence>
<name>A0AAD4NX83_PERFH</name>
<evidence type="ECO:0000259" key="3">
    <source>
        <dbReference type="PROSITE" id="PS50157"/>
    </source>
</evidence>
<keyword evidence="5" id="KW-1185">Reference proteome</keyword>
<feature type="domain" description="C2H2-type" evidence="3">
    <location>
        <begin position="120"/>
        <end position="142"/>
    </location>
</feature>
<evidence type="ECO:0000256" key="2">
    <source>
        <dbReference type="SAM" id="MobiDB-lite"/>
    </source>
</evidence>
<dbReference type="SUPFAM" id="SSF57667">
    <property type="entry name" value="beta-beta-alpha zinc fingers"/>
    <property type="match status" value="1"/>
</dbReference>
<proteinExistence type="predicted"/>